<dbReference type="InterPro" id="IPR017833">
    <property type="entry name" value="Hopanoid_synth-assoc_rSAM_HpnH"/>
</dbReference>
<keyword evidence="3" id="KW-0408">Iron</keyword>
<dbReference type="Proteomes" id="UP000182589">
    <property type="component" value="Unassembled WGS sequence"/>
</dbReference>
<dbReference type="PROSITE" id="PS51918">
    <property type="entry name" value="RADICAL_SAM"/>
    <property type="match status" value="1"/>
</dbReference>
<dbReference type="NCBIfam" id="TIGR03470">
    <property type="entry name" value="HpnH"/>
    <property type="match status" value="1"/>
</dbReference>
<dbReference type="EMBL" id="BSRA01000004">
    <property type="protein sequence ID" value="GLV13210.1"/>
    <property type="molecule type" value="Genomic_DNA"/>
</dbReference>
<dbReference type="RefSeq" id="WP_040289586.1">
    <property type="nucleotide sequence ID" value="NZ_BSRA01000004.1"/>
</dbReference>
<evidence type="ECO:0000256" key="1">
    <source>
        <dbReference type="ARBA" id="ARBA00022691"/>
    </source>
</evidence>
<dbReference type="InterPro" id="IPR022563">
    <property type="entry name" value="DUF3463"/>
</dbReference>
<dbReference type="Pfam" id="PF04055">
    <property type="entry name" value="Radical_SAM"/>
    <property type="match status" value="1"/>
</dbReference>
<dbReference type="GO" id="GO:0003824">
    <property type="term" value="F:catalytic activity"/>
    <property type="evidence" value="ECO:0007669"/>
    <property type="project" value="InterPro"/>
</dbReference>
<reference evidence="7" key="1">
    <citation type="submission" date="2016-10" db="EMBL/GenBank/DDBJ databases">
        <authorList>
            <person name="de Groot N.N."/>
        </authorList>
    </citation>
    <scope>NUCLEOTIDE SEQUENCE [LARGE SCALE GENOMIC DNA]</scope>
    <source>
        <strain evidence="7">DSM 12489</strain>
    </source>
</reference>
<evidence type="ECO:0000259" key="5">
    <source>
        <dbReference type="PROSITE" id="PS51918"/>
    </source>
</evidence>
<dbReference type="SFLD" id="SFLDG01067">
    <property type="entry name" value="SPASM/twitch_domain_containing"/>
    <property type="match status" value="1"/>
</dbReference>
<evidence type="ECO:0000256" key="3">
    <source>
        <dbReference type="ARBA" id="ARBA00023004"/>
    </source>
</evidence>
<evidence type="ECO:0000256" key="2">
    <source>
        <dbReference type="ARBA" id="ARBA00022723"/>
    </source>
</evidence>
<organism evidence="7 8">
    <name type="scientific">Alicyclobacillus hesperidum</name>
    <dbReference type="NCBI Taxonomy" id="89784"/>
    <lineage>
        <taxon>Bacteria</taxon>
        <taxon>Bacillati</taxon>
        <taxon>Bacillota</taxon>
        <taxon>Bacilli</taxon>
        <taxon>Bacillales</taxon>
        <taxon>Alicyclobacillaceae</taxon>
        <taxon>Alicyclobacillus</taxon>
    </lineage>
</organism>
<reference evidence="6" key="3">
    <citation type="submission" date="2023-02" db="EMBL/GenBank/DDBJ databases">
        <title>Proposal of a novel subspecies: Alicyclobacillus hesperidum subspecies aegle.</title>
        <authorList>
            <person name="Goto K."/>
            <person name="Fujii T."/>
            <person name="Yasui K."/>
            <person name="Mochida K."/>
            <person name="Kato-Tanaka Y."/>
            <person name="Morohoshi S."/>
            <person name="An S.Y."/>
            <person name="Kasai H."/>
            <person name="Yokota A."/>
        </authorList>
    </citation>
    <scope>NUCLEOTIDE SEQUENCE</scope>
    <source>
        <strain evidence="6">DSM 12766</strain>
    </source>
</reference>
<keyword evidence="8" id="KW-1185">Reference proteome</keyword>
<dbReference type="Gene3D" id="3.20.20.70">
    <property type="entry name" value="Aldolase class I"/>
    <property type="match status" value="1"/>
</dbReference>
<evidence type="ECO:0000256" key="4">
    <source>
        <dbReference type="ARBA" id="ARBA00023014"/>
    </source>
</evidence>
<evidence type="ECO:0000313" key="8">
    <source>
        <dbReference type="Proteomes" id="UP000182589"/>
    </source>
</evidence>
<reference evidence="8" key="2">
    <citation type="submission" date="2016-10" db="EMBL/GenBank/DDBJ databases">
        <authorList>
            <person name="Varghese N."/>
        </authorList>
    </citation>
    <scope>NUCLEOTIDE SEQUENCE [LARGE SCALE GENOMIC DNA]</scope>
    <source>
        <strain evidence="8">DSM 12489</strain>
    </source>
</reference>
<dbReference type="GO" id="GO:0046872">
    <property type="term" value="F:metal ion binding"/>
    <property type="evidence" value="ECO:0007669"/>
    <property type="project" value="UniProtKB-KW"/>
</dbReference>
<accession>A0A1H2R3X3</accession>
<proteinExistence type="predicted"/>
<dbReference type="EMBL" id="FNOJ01000002">
    <property type="protein sequence ID" value="SDW13584.1"/>
    <property type="molecule type" value="Genomic_DNA"/>
</dbReference>
<dbReference type="STRING" id="89784.SAMN04489725_102137"/>
<dbReference type="PANTHER" id="PTHR11228">
    <property type="entry name" value="RADICAL SAM DOMAIN PROTEIN"/>
    <property type="match status" value="1"/>
</dbReference>
<dbReference type="AlphaFoldDB" id="A0A1H2R3X3"/>
<dbReference type="InterPro" id="IPR007197">
    <property type="entry name" value="rSAM"/>
</dbReference>
<keyword evidence="2" id="KW-0479">Metal-binding</keyword>
<dbReference type="Pfam" id="PF11946">
    <property type="entry name" value="DUF3463"/>
    <property type="match status" value="1"/>
</dbReference>
<evidence type="ECO:0000313" key="6">
    <source>
        <dbReference type="EMBL" id="GLV13210.1"/>
    </source>
</evidence>
<dbReference type="SFLD" id="SFLDS00029">
    <property type="entry name" value="Radical_SAM"/>
    <property type="match status" value="1"/>
</dbReference>
<dbReference type="SFLD" id="SFLDF00397">
    <property type="entry name" value="adenosyl-hopene_transferase"/>
    <property type="match status" value="1"/>
</dbReference>
<gene>
    <name evidence="6" type="primary">hpnH</name>
    <name evidence="6" type="ORF">Heshes_08940</name>
    <name evidence="7" type="ORF">SAMN04489725_102137</name>
</gene>
<keyword evidence="1" id="KW-0949">S-adenosyl-L-methionine</keyword>
<keyword evidence="4" id="KW-0411">Iron-sulfur</keyword>
<dbReference type="InterPro" id="IPR050377">
    <property type="entry name" value="Radical_SAM_PqqE_MftC-like"/>
</dbReference>
<dbReference type="InterPro" id="IPR013785">
    <property type="entry name" value="Aldolase_TIM"/>
</dbReference>
<protein>
    <submittedName>
        <fullName evidence="7">Hopanoid biosynthesis associated radical SAM protein HpnH</fullName>
    </submittedName>
</protein>
<dbReference type="InterPro" id="IPR058240">
    <property type="entry name" value="rSAM_sf"/>
</dbReference>
<dbReference type="SUPFAM" id="SSF102114">
    <property type="entry name" value="Radical SAM enzymes"/>
    <property type="match status" value="1"/>
</dbReference>
<dbReference type="PANTHER" id="PTHR11228:SF22">
    <property type="entry name" value="PEPTIDE BIOSYNTHESIS PROTEIN YYDG-RELATED"/>
    <property type="match status" value="1"/>
</dbReference>
<name>A0A1H2R3X3_9BACL</name>
<sequence>MARQSLSATVDMVKYLAKNKVKGVKRYPMVLMLEPTEICNLTCTGCGKIRQSEEVLKLRLTAEDCFKAIEECGAPAVSIAGGEPLVHPEIVDIVNGMLARRKLVMLCTNGILLHRVLDKLKPHPNFTFVFHLDGKREHHDRMVERAGVFDIVIKGIKAAKERGFRVATNTTLYKGASAKDTAELLQELMDLGVDNCIVSPAFTYEEVDSAHSDIFLHRKEVNQLVSEILEHAGDKIRFYDTPIYFDFLTGKKDLRCTPWAMPNRNPKGWKGPCYLLTDDHYDSFQEMMEKTNWDEFGYGENPRCASCMMHSGYEMSAVKAVSPADTWKLVRWFFAS</sequence>
<feature type="domain" description="Radical SAM core" evidence="5">
    <location>
        <begin position="25"/>
        <end position="248"/>
    </location>
</feature>
<evidence type="ECO:0000313" key="7">
    <source>
        <dbReference type="EMBL" id="SDW13584.1"/>
    </source>
</evidence>
<dbReference type="GO" id="GO:0051536">
    <property type="term" value="F:iron-sulfur cluster binding"/>
    <property type="evidence" value="ECO:0007669"/>
    <property type="project" value="UniProtKB-KW"/>
</dbReference>
<dbReference type="CDD" id="cd01335">
    <property type="entry name" value="Radical_SAM"/>
    <property type="match status" value="1"/>
</dbReference>
<dbReference type="Proteomes" id="UP001157137">
    <property type="component" value="Unassembled WGS sequence"/>
</dbReference>